<evidence type="ECO:0000256" key="2">
    <source>
        <dbReference type="ARBA" id="ARBA00004173"/>
    </source>
</evidence>
<keyword evidence="9" id="KW-1015">Disulfide bond</keyword>
<evidence type="ECO:0000256" key="8">
    <source>
        <dbReference type="ARBA" id="ARBA00023128"/>
    </source>
</evidence>
<evidence type="ECO:0000256" key="10">
    <source>
        <dbReference type="SAM" id="MobiDB-lite"/>
    </source>
</evidence>
<evidence type="ECO:0000313" key="12">
    <source>
        <dbReference type="Proteomes" id="UP000663840"/>
    </source>
</evidence>
<keyword evidence="7" id="KW-0249">Electron transport</keyword>
<dbReference type="GO" id="GO:0005739">
    <property type="term" value="C:mitochondrion"/>
    <property type="evidence" value="ECO:0007669"/>
    <property type="project" value="UniProtKB-SubCell"/>
</dbReference>
<dbReference type="AlphaFoldDB" id="A0A8H2W969"/>
<feature type="region of interest" description="Disordered" evidence="10">
    <location>
        <begin position="185"/>
        <end position="206"/>
    </location>
</feature>
<evidence type="ECO:0000256" key="7">
    <source>
        <dbReference type="ARBA" id="ARBA00022982"/>
    </source>
</evidence>
<protein>
    <recommendedName>
        <fullName evidence="13">NADH-ubiquinone oxidoreductase</fullName>
    </recommendedName>
</protein>
<evidence type="ECO:0000256" key="4">
    <source>
        <dbReference type="ARBA" id="ARBA00022448"/>
    </source>
</evidence>
<evidence type="ECO:0000256" key="5">
    <source>
        <dbReference type="ARBA" id="ARBA00022660"/>
    </source>
</evidence>
<proteinExistence type="inferred from homology"/>
<dbReference type="GO" id="GO:0006120">
    <property type="term" value="P:mitochondrial electron transport, NADH to ubiquinone"/>
    <property type="evidence" value="ECO:0007669"/>
    <property type="project" value="InterPro"/>
</dbReference>
<keyword evidence="8" id="KW-0496">Mitochondrion</keyword>
<evidence type="ECO:0000256" key="6">
    <source>
        <dbReference type="ARBA" id="ARBA00022737"/>
    </source>
</evidence>
<dbReference type="PANTHER" id="PTHR13344:SF0">
    <property type="entry name" value="NADH DEHYDROGENASE [UBIQUINONE] 1 ALPHA SUBCOMPLEX SUBUNIT 8"/>
    <property type="match status" value="1"/>
</dbReference>
<evidence type="ECO:0008006" key="13">
    <source>
        <dbReference type="Google" id="ProtNLM"/>
    </source>
</evidence>
<reference evidence="11" key="1">
    <citation type="submission" date="2021-01" db="EMBL/GenBank/DDBJ databases">
        <authorList>
            <person name="Kaushik A."/>
        </authorList>
    </citation>
    <scope>NUCLEOTIDE SEQUENCE</scope>
    <source>
        <strain evidence="11">AG1-1A</strain>
    </source>
</reference>
<evidence type="ECO:0000313" key="11">
    <source>
        <dbReference type="EMBL" id="CAE6346560.1"/>
    </source>
</evidence>
<comment type="function">
    <text evidence="1">Accessory subunit of the mitochondrial membrane respiratory chain NADH dehydrogenase (Complex I), that is believed not to be involved in catalysis. Complex I functions in the transfer of electrons from NADH to the respiratory chain. The immediate electron acceptor for the enzyme is believed to be ubiquinone.</text>
</comment>
<dbReference type="PANTHER" id="PTHR13344">
    <property type="entry name" value="NADH-UBIQUINONE OXIDOREDUCTASE"/>
    <property type="match status" value="1"/>
</dbReference>
<evidence type="ECO:0000256" key="9">
    <source>
        <dbReference type="ARBA" id="ARBA00023157"/>
    </source>
</evidence>
<comment type="similarity">
    <text evidence="3">Belongs to the complex I NDUFA8 subunit family.</text>
</comment>
<organism evidence="11 12">
    <name type="scientific">Rhizoctonia solani</name>
    <dbReference type="NCBI Taxonomy" id="456999"/>
    <lineage>
        <taxon>Eukaryota</taxon>
        <taxon>Fungi</taxon>
        <taxon>Dikarya</taxon>
        <taxon>Basidiomycota</taxon>
        <taxon>Agaricomycotina</taxon>
        <taxon>Agaricomycetes</taxon>
        <taxon>Cantharellales</taxon>
        <taxon>Ceratobasidiaceae</taxon>
        <taxon>Rhizoctonia</taxon>
    </lineage>
</organism>
<keyword evidence="6" id="KW-0677">Repeat</keyword>
<evidence type="ECO:0000256" key="1">
    <source>
        <dbReference type="ARBA" id="ARBA00003195"/>
    </source>
</evidence>
<comment type="caution">
    <text evidence="11">The sequence shown here is derived from an EMBL/GenBank/DDBJ whole genome shotgun (WGS) entry which is preliminary data.</text>
</comment>
<keyword evidence="4" id="KW-0813">Transport</keyword>
<name>A0A8H2W969_9AGAM</name>
<dbReference type="EMBL" id="CAJMWR010000114">
    <property type="protein sequence ID" value="CAE6346560.1"/>
    <property type="molecule type" value="Genomic_DNA"/>
</dbReference>
<gene>
    <name evidence="11" type="ORF">RDB_LOCUS6473</name>
</gene>
<accession>A0A8H2W969</accession>
<dbReference type="Proteomes" id="UP000663840">
    <property type="component" value="Unassembled WGS sequence"/>
</dbReference>
<sequence>MHMVDGITLIKTRSSKLNPEQDPIAGRTFGNSTLFISDNQAHPIGCLPPLPMSTFKSGSSSVSPYVDPTPLPSDVPHVDEIGVTSAPLKSAAFFIGAHCKEYNDDFMLCKKESPDPAHCLKEGRRVTRCAADLIEKMRASCAATYDAHWQCLENNNQEFYKCRKPERKLNDCIFENLGLKKTIPGAPTHKPQVHELTNPIYKRQQK</sequence>
<dbReference type="InterPro" id="IPR016680">
    <property type="entry name" value="NDUFA8"/>
</dbReference>
<comment type="subcellular location">
    <subcellularLocation>
        <location evidence="2">Mitochondrion</location>
    </subcellularLocation>
</comment>
<keyword evidence="5" id="KW-0679">Respiratory chain</keyword>
<evidence type="ECO:0000256" key="3">
    <source>
        <dbReference type="ARBA" id="ARBA00010705"/>
    </source>
</evidence>